<dbReference type="Proteomes" id="UP000594638">
    <property type="component" value="Unassembled WGS sequence"/>
</dbReference>
<reference evidence="3 4" key="1">
    <citation type="submission" date="2019-12" db="EMBL/GenBank/DDBJ databases">
        <authorList>
            <person name="Alioto T."/>
            <person name="Alioto T."/>
            <person name="Gomez Garrido J."/>
        </authorList>
    </citation>
    <scope>NUCLEOTIDE SEQUENCE [LARGE SCALE GENOMIC DNA]</scope>
</reference>
<protein>
    <submittedName>
        <fullName evidence="3">2-hydroxyisoflavanone dehydratase-like</fullName>
    </submittedName>
</protein>
<dbReference type="InterPro" id="IPR050466">
    <property type="entry name" value="Carboxylest/Gibb_receptor"/>
</dbReference>
<accession>A0A8S0VKY1</accession>
<dbReference type="Gramene" id="OE9A121692T1">
    <property type="protein sequence ID" value="OE9A121692C1"/>
    <property type="gene ID" value="OE9A121692"/>
</dbReference>
<dbReference type="PANTHER" id="PTHR23024:SF551">
    <property type="entry name" value="2-HYDROXYISOFLAVANONE DEHYDRATASE-LIKE"/>
    <property type="match status" value="1"/>
</dbReference>
<dbReference type="PANTHER" id="PTHR23024">
    <property type="entry name" value="ARYLACETAMIDE DEACETYLASE"/>
    <property type="match status" value="1"/>
</dbReference>
<dbReference type="Pfam" id="PF07859">
    <property type="entry name" value="Abhydrolase_3"/>
    <property type="match status" value="1"/>
</dbReference>
<gene>
    <name evidence="3" type="ORF">OLEA9_A121692</name>
</gene>
<comment type="similarity">
    <text evidence="1">Belongs to the 'GDXG' lipolytic enzyme family.</text>
</comment>
<dbReference type="InterPro" id="IPR029058">
    <property type="entry name" value="AB_hydrolase_fold"/>
</dbReference>
<dbReference type="SUPFAM" id="SSF53474">
    <property type="entry name" value="alpha/beta-Hydrolases"/>
    <property type="match status" value="1"/>
</dbReference>
<dbReference type="AlphaFoldDB" id="A0A8S0VKY1"/>
<evidence type="ECO:0000313" key="3">
    <source>
        <dbReference type="EMBL" id="CAA3032473.1"/>
    </source>
</evidence>
<evidence type="ECO:0000256" key="1">
    <source>
        <dbReference type="ARBA" id="ARBA00010515"/>
    </source>
</evidence>
<name>A0A8S0VKY1_OLEEU</name>
<dbReference type="OrthoDB" id="1740220at2759"/>
<evidence type="ECO:0000313" key="4">
    <source>
        <dbReference type="Proteomes" id="UP000594638"/>
    </source>
</evidence>
<proteinExistence type="inferred from homology"/>
<comment type="caution">
    <text evidence="3">The sequence shown here is derived from an EMBL/GenBank/DDBJ whole genome shotgun (WGS) entry which is preliminary data.</text>
</comment>
<dbReference type="EMBL" id="CACTIH010009593">
    <property type="protein sequence ID" value="CAA3032473.1"/>
    <property type="molecule type" value="Genomic_DNA"/>
</dbReference>
<feature type="domain" description="Alpha/beta hydrolase fold-3" evidence="2">
    <location>
        <begin position="24"/>
        <end position="106"/>
    </location>
</feature>
<dbReference type="InterPro" id="IPR013094">
    <property type="entry name" value="AB_hydrolase_3"/>
</dbReference>
<dbReference type="Gene3D" id="3.40.50.1820">
    <property type="entry name" value="alpha/beta hydrolase"/>
    <property type="match status" value="1"/>
</dbReference>
<dbReference type="GO" id="GO:0016787">
    <property type="term" value="F:hydrolase activity"/>
    <property type="evidence" value="ECO:0007669"/>
    <property type="project" value="InterPro"/>
</dbReference>
<organism evidence="3 4">
    <name type="scientific">Olea europaea subsp. europaea</name>
    <dbReference type="NCBI Taxonomy" id="158383"/>
    <lineage>
        <taxon>Eukaryota</taxon>
        <taxon>Viridiplantae</taxon>
        <taxon>Streptophyta</taxon>
        <taxon>Embryophyta</taxon>
        <taxon>Tracheophyta</taxon>
        <taxon>Spermatophyta</taxon>
        <taxon>Magnoliopsida</taxon>
        <taxon>eudicotyledons</taxon>
        <taxon>Gunneridae</taxon>
        <taxon>Pentapetalae</taxon>
        <taxon>asterids</taxon>
        <taxon>lamiids</taxon>
        <taxon>Lamiales</taxon>
        <taxon>Oleaceae</taxon>
        <taxon>Oleeae</taxon>
        <taxon>Olea</taxon>
    </lineage>
</organism>
<sequence length="108" mass="12116">MAYSLKTKISSFLLARLYLPEAHPKHPLPVAYEDSWNALQWAASHAVEETINIEEEPRVTKHEDFGKIYIGGDSSRGNIAHNILLRPGAKSLPGDVKIFGGFLYHPYL</sequence>
<evidence type="ECO:0000259" key="2">
    <source>
        <dbReference type="Pfam" id="PF07859"/>
    </source>
</evidence>
<keyword evidence="4" id="KW-1185">Reference proteome</keyword>